<protein>
    <submittedName>
        <fullName evidence="1">Uncharacterized protein</fullName>
    </submittedName>
</protein>
<reference evidence="1" key="1">
    <citation type="submission" date="2020-05" db="EMBL/GenBank/DDBJ databases">
        <authorList>
            <person name="Chiriac C."/>
            <person name="Salcher M."/>
            <person name="Ghai R."/>
            <person name="Kavagutti S V."/>
        </authorList>
    </citation>
    <scope>NUCLEOTIDE SEQUENCE</scope>
</reference>
<organism evidence="1">
    <name type="scientific">uncultured Caudovirales phage</name>
    <dbReference type="NCBI Taxonomy" id="2100421"/>
    <lineage>
        <taxon>Viruses</taxon>
        <taxon>Duplodnaviria</taxon>
        <taxon>Heunggongvirae</taxon>
        <taxon>Uroviricota</taxon>
        <taxon>Caudoviricetes</taxon>
        <taxon>Peduoviridae</taxon>
        <taxon>Maltschvirus</taxon>
        <taxon>Maltschvirus maltsch</taxon>
    </lineage>
</organism>
<proteinExistence type="predicted"/>
<gene>
    <name evidence="1" type="ORF">UFOVP1158_2</name>
</gene>
<evidence type="ECO:0000313" key="1">
    <source>
        <dbReference type="EMBL" id="CAB4187246.1"/>
    </source>
</evidence>
<accession>A0A6J5QXV2</accession>
<name>A0A6J5QXV2_9CAUD</name>
<sequence length="60" mass="6792">MTGPHADQLTSMARDVRWALDALRAGEPETAERILTHCFETYVLVRAGEPERLAQRAKRV</sequence>
<dbReference type="EMBL" id="LR797105">
    <property type="protein sequence ID" value="CAB4187246.1"/>
    <property type="molecule type" value="Genomic_DNA"/>
</dbReference>